<name>A0AAN7GT44_9PEZI</name>
<proteinExistence type="predicted"/>
<organism evidence="1 2">
    <name type="scientific">Podospora fimiseda</name>
    <dbReference type="NCBI Taxonomy" id="252190"/>
    <lineage>
        <taxon>Eukaryota</taxon>
        <taxon>Fungi</taxon>
        <taxon>Dikarya</taxon>
        <taxon>Ascomycota</taxon>
        <taxon>Pezizomycotina</taxon>
        <taxon>Sordariomycetes</taxon>
        <taxon>Sordariomycetidae</taxon>
        <taxon>Sordariales</taxon>
        <taxon>Podosporaceae</taxon>
        <taxon>Podospora</taxon>
    </lineage>
</organism>
<dbReference type="Proteomes" id="UP001301958">
    <property type="component" value="Unassembled WGS sequence"/>
</dbReference>
<keyword evidence="2" id="KW-1185">Reference proteome</keyword>
<evidence type="ECO:0000313" key="1">
    <source>
        <dbReference type="EMBL" id="KAK4223938.1"/>
    </source>
</evidence>
<comment type="caution">
    <text evidence="1">The sequence shown here is derived from an EMBL/GenBank/DDBJ whole genome shotgun (WGS) entry which is preliminary data.</text>
</comment>
<reference evidence="1" key="2">
    <citation type="submission" date="2023-05" db="EMBL/GenBank/DDBJ databases">
        <authorList>
            <consortium name="Lawrence Berkeley National Laboratory"/>
            <person name="Steindorff A."/>
            <person name="Hensen N."/>
            <person name="Bonometti L."/>
            <person name="Westerberg I."/>
            <person name="Brannstrom I.O."/>
            <person name="Guillou S."/>
            <person name="Cros-Aarteil S."/>
            <person name="Calhoun S."/>
            <person name="Haridas S."/>
            <person name="Kuo A."/>
            <person name="Mondo S."/>
            <person name="Pangilinan J."/>
            <person name="Riley R."/>
            <person name="Labutti K."/>
            <person name="Andreopoulos B."/>
            <person name="Lipzen A."/>
            <person name="Chen C."/>
            <person name="Yanf M."/>
            <person name="Daum C."/>
            <person name="Ng V."/>
            <person name="Clum A."/>
            <person name="Ohm R."/>
            <person name="Martin F."/>
            <person name="Silar P."/>
            <person name="Natvig D."/>
            <person name="Lalanne C."/>
            <person name="Gautier V."/>
            <person name="Ament-Velasquez S.L."/>
            <person name="Kruys A."/>
            <person name="Hutchinson M.I."/>
            <person name="Powell A.J."/>
            <person name="Barry K."/>
            <person name="Miller A.N."/>
            <person name="Grigoriev I.V."/>
            <person name="Debuchy R."/>
            <person name="Gladieux P."/>
            <person name="Thoren M.H."/>
            <person name="Johannesson H."/>
        </authorList>
    </citation>
    <scope>NUCLEOTIDE SEQUENCE</scope>
    <source>
        <strain evidence="1">CBS 990.96</strain>
    </source>
</reference>
<accession>A0AAN7GT44</accession>
<reference evidence="1" key="1">
    <citation type="journal article" date="2023" name="Mol. Phylogenet. Evol.">
        <title>Genome-scale phylogeny and comparative genomics of the fungal order Sordariales.</title>
        <authorList>
            <person name="Hensen N."/>
            <person name="Bonometti L."/>
            <person name="Westerberg I."/>
            <person name="Brannstrom I.O."/>
            <person name="Guillou S."/>
            <person name="Cros-Aarteil S."/>
            <person name="Calhoun S."/>
            <person name="Haridas S."/>
            <person name="Kuo A."/>
            <person name="Mondo S."/>
            <person name="Pangilinan J."/>
            <person name="Riley R."/>
            <person name="LaButti K."/>
            <person name="Andreopoulos B."/>
            <person name="Lipzen A."/>
            <person name="Chen C."/>
            <person name="Yan M."/>
            <person name="Daum C."/>
            <person name="Ng V."/>
            <person name="Clum A."/>
            <person name="Steindorff A."/>
            <person name="Ohm R.A."/>
            <person name="Martin F."/>
            <person name="Silar P."/>
            <person name="Natvig D.O."/>
            <person name="Lalanne C."/>
            <person name="Gautier V."/>
            <person name="Ament-Velasquez S.L."/>
            <person name="Kruys A."/>
            <person name="Hutchinson M.I."/>
            <person name="Powell A.J."/>
            <person name="Barry K."/>
            <person name="Miller A.N."/>
            <person name="Grigoriev I.V."/>
            <person name="Debuchy R."/>
            <person name="Gladieux P."/>
            <person name="Hiltunen Thoren M."/>
            <person name="Johannesson H."/>
        </authorList>
    </citation>
    <scope>NUCLEOTIDE SEQUENCE</scope>
    <source>
        <strain evidence="1">CBS 990.96</strain>
    </source>
</reference>
<protein>
    <submittedName>
        <fullName evidence="1">Uncharacterized protein</fullName>
    </submittedName>
</protein>
<dbReference type="EMBL" id="MU865409">
    <property type="protein sequence ID" value="KAK4223938.1"/>
    <property type="molecule type" value="Genomic_DNA"/>
</dbReference>
<sequence>MKKCPWLQKKFRKEPKPKIKSYPPLPTPPLPGPKKMIDMIVTEDDLARLDIVHGYESDRIGDDNIVNPRYYAGVGARQRVLLITMPAKGAGDAWTPERLLDKEQNIIRNREKDFLDDALYSEFTCENYTLKVYILPGDTPSYSPAIKEMYGNQLDFGCLAFTYNPCVSGSYEEMVSNFYGILERSEDYCLPLPAIILAIKKKKDEVSGAGAAKRPANMTTEKDMEMELMITEKEIEINLENGEEFAEKMNCEFFECCGETGKNITKGFWFQVVRESHKQRVLWEGRIDSGDGDKMARDWWLRRGEKLVEALFGDGEMTDCEEKDCEEVEFKEQEG</sequence>
<gene>
    <name evidence="1" type="ORF">QBC38DRAFT_486600</name>
</gene>
<evidence type="ECO:0000313" key="2">
    <source>
        <dbReference type="Proteomes" id="UP001301958"/>
    </source>
</evidence>
<dbReference type="AlphaFoldDB" id="A0AAN7GT44"/>